<dbReference type="PANTHER" id="PTHR11575">
    <property type="entry name" value="5'-NUCLEOTIDASE-RELATED"/>
    <property type="match status" value="1"/>
</dbReference>
<dbReference type="InterPro" id="IPR004843">
    <property type="entry name" value="Calcineurin-like_PHP"/>
</dbReference>
<feature type="region of interest" description="Disordered" evidence="1">
    <location>
        <begin position="291"/>
        <end position="310"/>
    </location>
</feature>
<dbReference type="SUPFAM" id="SSF56300">
    <property type="entry name" value="Metallo-dependent phosphatases"/>
    <property type="match status" value="1"/>
</dbReference>
<dbReference type="InterPro" id="IPR006179">
    <property type="entry name" value="5_nucleotidase/apyrase"/>
</dbReference>
<reference evidence="3 4" key="1">
    <citation type="submission" date="2015-07" db="EMBL/GenBank/DDBJ databases">
        <authorList>
            <person name="Noorani M."/>
        </authorList>
    </citation>
    <scope>NUCLEOTIDE SEQUENCE [LARGE SCALE GENOMIC DNA]</scope>
    <source>
        <strain evidence="3">BBA 69670</strain>
    </source>
</reference>
<dbReference type="GO" id="GO:0016787">
    <property type="term" value="F:hydrolase activity"/>
    <property type="evidence" value="ECO:0007669"/>
    <property type="project" value="InterPro"/>
</dbReference>
<accession>A0A0K6G069</accession>
<sequence>MASSPITIPVIHFNDVYEMTRSVKTAKNFRLTDDEGKLHDNFDHVIGFSRKIEEIRESWTGKQQEGVGKKREGLLLFSGDIFSPSVESTLTEGRNMVHLMNELAPDACVPGNHEFDFSRERFNQLVESCNFPWVLSNAEEQTKDGWTTLKYLHRYTVLEAGPDEQKLRIGIIGLISADTVSKTNSQARGTFRLCEPNSNENEEMKKKCMKLAAELRGEPEKCDLVFALTHGVFDEDIDLGKHANCYTVGDFSSLGKGVLKDTPGIDLILGGHDHEYFLGKGVKLIETTFPEGKRDPAKTQGALDNDDGLL</sequence>
<dbReference type="Gene3D" id="3.60.21.10">
    <property type="match status" value="1"/>
</dbReference>
<evidence type="ECO:0000256" key="1">
    <source>
        <dbReference type="SAM" id="MobiDB-lite"/>
    </source>
</evidence>
<dbReference type="GO" id="GO:0009166">
    <property type="term" value="P:nucleotide catabolic process"/>
    <property type="evidence" value="ECO:0007669"/>
    <property type="project" value="InterPro"/>
</dbReference>
<name>A0A0K6G069_9AGAM</name>
<organism evidence="3 4">
    <name type="scientific">Rhizoctonia solani</name>
    <dbReference type="NCBI Taxonomy" id="456999"/>
    <lineage>
        <taxon>Eukaryota</taxon>
        <taxon>Fungi</taxon>
        <taxon>Dikarya</taxon>
        <taxon>Basidiomycota</taxon>
        <taxon>Agaricomycotina</taxon>
        <taxon>Agaricomycetes</taxon>
        <taxon>Cantharellales</taxon>
        <taxon>Ceratobasidiaceae</taxon>
        <taxon>Rhizoctonia</taxon>
    </lineage>
</organism>
<protein>
    <recommendedName>
        <fullName evidence="2">Calcineurin-like phosphoesterase domain-containing protein</fullName>
    </recommendedName>
</protein>
<dbReference type="InterPro" id="IPR029052">
    <property type="entry name" value="Metallo-depent_PP-like"/>
</dbReference>
<dbReference type="Pfam" id="PF00149">
    <property type="entry name" value="Metallophos"/>
    <property type="match status" value="1"/>
</dbReference>
<dbReference type="AlphaFoldDB" id="A0A0K6G069"/>
<gene>
    <name evidence="3" type="ORF">RSOLAG22IIIB_09914</name>
</gene>
<feature type="domain" description="Calcineurin-like phosphoesterase" evidence="2">
    <location>
        <begin position="9"/>
        <end position="276"/>
    </location>
</feature>
<evidence type="ECO:0000313" key="3">
    <source>
        <dbReference type="EMBL" id="CUA71910.1"/>
    </source>
</evidence>
<dbReference type="EMBL" id="CYGV01001269">
    <property type="protein sequence ID" value="CUA71910.1"/>
    <property type="molecule type" value="Genomic_DNA"/>
</dbReference>
<evidence type="ECO:0000259" key="2">
    <source>
        <dbReference type="Pfam" id="PF00149"/>
    </source>
</evidence>
<dbReference type="PANTHER" id="PTHR11575:SF48">
    <property type="entry name" value="5'-NUCLEOTIDASE"/>
    <property type="match status" value="1"/>
</dbReference>
<keyword evidence="4" id="KW-1185">Reference proteome</keyword>
<dbReference type="Proteomes" id="UP000044841">
    <property type="component" value="Unassembled WGS sequence"/>
</dbReference>
<evidence type="ECO:0000313" key="4">
    <source>
        <dbReference type="Proteomes" id="UP000044841"/>
    </source>
</evidence>
<proteinExistence type="predicted"/>